<dbReference type="OMA" id="YWTFDDN"/>
<feature type="transmembrane region" description="Helical" evidence="6">
    <location>
        <begin position="1259"/>
        <end position="1278"/>
    </location>
</feature>
<feature type="transmembrane region" description="Helical" evidence="6">
    <location>
        <begin position="1415"/>
        <end position="1441"/>
    </location>
</feature>
<dbReference type="Proteomes" id="UP000039324">
    <property type="component" value="Unassembled WGS sequence"/>
</dbReference>
<dbReference type="EMBL" id="CDSF01000091">
    <property type="protein sequence ID" value="CEO99535.1"/>
    <property type="molecule type" value="Genomic_DNA"/>
</dbReference>
<evidence type="ECO:0000313" key="10">
    <source>
        <dbReference type="Proteomes" id="UP000039324"/>
    </source>
</evidence>
<dbReference type="OrthoDB" id="425344at2759"/>
<evidence type="ECO:0000256" key="2">
    <source>
        <dbReference type="ARBA" id="ARBA00022692"/>
    </source>
</evidence>
<dbReference type="SMART" id="SM01411">
    <property type="entry name" value="Ephrin_rec_like"/>
    <property type="match status" value="1"/>
</dbReference>
<feature type="domain" description="G-protein coupled receptors family 3 profile" evidence="7">
    <location>
        <begin position="1188"/>
        <end position="1451"/>
    </location>
</feature>
<dbReference type="Gene3D" id="2.10.50.10">
    <property type="entry name" value="Tumor Necrosis Factor Receptor, subunit A, domain 2"/>
    <property type="match status" value="1"/>
</dbReference>
<evidence type="ECO:0000256" key="5">
    <source>
        <dbReference type="ARBA" id="ARBA00023180"/>
    </source>
</evidence>
<evidence type="ECO:0000313" key="9">
    <source>
        <dbReference type="EMBL" id="SPQ95966.1"/>
    </source>
</evidence>
<accession>A0A0G4IW57</accession>
<dbReference type="Pfam" id="PF00003">
    <property type="entry name" value="7tm_3"/>
    <property type="match status" value="1"/>
</dbReference>
<dbReference type="PANTHER" id="PTHR24060">
    <property type="entry name" value="METABOTROPIC GLUTAMATE RECEPTOR"/>
    <property type="match status" value="1"/>
</dbReference>
<gene>
    <name evidence="8" type="ORF">PBRA_007268</name>
    <name evidence="9" type="ORF">PLBR_LOCUS3181</name>
</gene>
<dbReference type="Pfam" id="PF07699">
    <property type="entry name" value="Ephrin_rec_like"/>
    <property type="match status" value="1"/>
</dbReference>
<feature type="transmembrane region" description="Helical" evidence="6">
    <location>
        <begin position="1387"/>
        <end position="1409"/>
    </location>
</feature>
<dbReference type="CDD" id="cd00185">
    <property type="entry name" value="TNFRSF"/>
    <property type="match status" value="1"/>
</dbReference>
<dbReference type="PROSITE" id="PS50259">
    <property type="entry name" value="G_PROTEIN_RECEP_F3_4"/>
    <property type="match status" value="1"/>
</dbReference>
<keyword evidence="3 6" id="KW-1133">Transmembrane helix</keyword>
<geneLocation type="mitochondrion" evidence="9"/>
<dbReference type="STRING" id="37360.A0A0G4IW57"/>
<dbReference type="SUPFAM" id="SSF49899">
    <property type="entry name" value="Concanavalin A-like lectins/glucanases"/>
    <property type="match status" value="2"/>
</dbReference>
<dbReference type="Pfam" id="PF13385">
    <property type="entry name" value="Laminin_G_3"/>
    <property type="match status" value="2"/>
</dbReference>
<organism evidence="8 10">
    <name type="scientific">Plasmodiophora brassicae</name>
    <name type="common">Clubroot disease agent</name>
    <dbReference type="NCBI Taxonomy" id="37360"/>
    <lineage>
        <taxon>Eukaryota</taxon>
        <taxon>Sar</taxon>
        <taxon>Rhizaria</taxon>
        <taxon>Endomyxa</taxon>
        <taxon>Phytomyxea</taxon>
        <taxon>Plasmodiophorida</taxon>
        <taxon>Plasmodiophoridae</taxon>
        <taxon>Plasmodiophora</taxon>
    </lineage>
</organism>
<dbReference type="EMBL" id="OVEO01000005">
    <property type="protein sequence ID" value="SPQ95966.1"/>
    <property type="molecule type" value="Genomic_DNA"/>
</dbReference>
<evidence type="ECO:0000313" key="8">
    <source>
        <dbReference type="EMBL" id="CEO99535.1"/>
    </source>
</evidence>
<dbReference type="PRINTS" id="PR01176">
    <property type="entry name" value="GABABRECEPTR"/>
</dbReference>
<evidence type="ECO:0000256" key="4">
    <source>
        <dbReference type="ARBA" id="ARBA00023136"/>
    </source>
</evidence>
<dbReference type="SUPFAM" id="SSF57184">
    <property type="entry name" value="Growth factor receptor domain"/>
    <property type="match status" value="1"/>
</dbReference>
<evidence type="ECO:0000259" key="7">
    <source>
        <dbReference type="PROSITE" id="PS50259"/>
    </source>
</evidence>
<dbReference type="GO" id="GO:0016020">
    <property type="term" value="C:membrane"/>
    <property type="evidence" value="ECO:0007669"/>
    <property type="project" value="UniProtKB-SubCell"/>
</dbReference>
<dbReference type="GO" id="GO:0004930">
    <property type="term" value="F:G protein-coupled receptor activity"/>
    <property type="evidence" value="ECO:0007669"/>
    <property type="project" value="InterPro"/>
</dbReference>
<evidence type="ECO:0000313" key="11">
    <source>
        <dbReference type="Proteomes" id="UP000290189"/>
    </source>
</evidence>
<reference evidence="9 11" key="2">
    <citation type="submission" date="2018-03" db="EMBL/GenBank/DDBJ databases">
        <authorList>
            <person name="Fogelqvist J."/>
        </authorList>
    </citation>
    <scope>NUCLEOTIDE SEQUENCE [LARGE SCALE GENOMIC DNA]</scope>
</reference>
<dbReference type="InterPro" id="IPR017978">
    <property type="entry name" value="GPCR_3_C"/>
</dbReference>
<keyword evidence="4 6" id="KW-0472">Membrane</keyword>
<protein>
    <recommendedName>
        <fullName evidence="7">G-protein coupled receptors family 3 profile domain-containing protein</fullName>
    </recommendedName>
</protein>
<evidence type="ECO:0000256" key="3">
    <source>
        <dbReference type="ARBA" id="ARBA00022989"/>
    </source>
</evidence>
<evidence type="ECO:0000256" key="6">
    <source>
        <dbReference type="SAM" id="Phobius"/>
    </source>
</evidence>
<reference evidence="8 10" key="1">
    <citation type="submission" date="2015-02" db="EMBL/GenBank/DDBJ databases">
        <authorList>
            <person name="Chooi Y.-H."/>
        </authorList>
    </citation>
    <scope>NUCLEOTIDE SEQUENCE [LARGE SCALE GENOMIC DNA]</scope>
    <source>
        <strain evidence="8">E3</strain>
    </source>
</reference>
<feature type="transmembrane region" description="Helical" evidence="6">
    <location>
        <begin position="1358"/>
        <end position="1375"/>
    </location>
</feature>
<comment type="subcellular location">
    <subcellularLocation>
        <location evidence="1">Membrane</location>
        <topology evidence="1">Multi-pass membrane protein</topology>
    </subcellularLocation>
</comment>
<sequence length="1451" mass="155506">MVHAGLALAPMVLVNFAVGVIVAGHVVAATESFIPASGRAMRFSADPARKTFLQVAMMCATSNGANPLASQSMTIAAWVHVPALTSSEMTVTGFALHNGPLLQLDRLGNFKVQGVESLDFARQCEFDHVSGWNLADGTWHHLAFTRTPDLQYFFVDGVLQRKCGNYSKPYAPLPFGTTLNVGQFDTTPGSANDQTMAGDLDDIRIYKRAVTDPAEVATMMWTPPSADDIANHLILYLTFDEAQGPPTNYGLAGGPTSVSVGGGLLVRSPTRVPSTAPFPTNTTSSSLIIEIRQDSSSGRADPITTSILSTRNRTASIIGRNATLTITGVNLPSGVGTITINNVPITSPGQTIQAISLDMSLTFAQALDTPGRRSPPLTSSCRCHATIVINVRLNTRPVAGSAGSATWLDGIQQYFISPSLAWPRIQPSNGLSAITVEFWAYLDASCAGDTAFFSLNGNGEQNQPWPMEFGANRRWGRWHVQMPDGNNNINWNIGSDNLVTPATPFYNGWAHYAFVADHVQGTQAAIYINGQMVANMTRDHDGFQNVASPGGYNHITVGTWTFWSEVYNKGIYDDLRLWNRSLSAEEIRHRMWQQLQGDEPDLYAYWTFDDNSGGVVRDLTRRGHDLIAGGCVPCEPRFYCQPDFVTWATEPVPPLDSSACIPSAKSTSSPAFLTRTCFGGTHCFLGNEDPVTRPGQIISSAPIGGVVFSPVGLTGHSIGVILNGTDPDGDPVAFAVTSFSSHGVVQYWNGSTWHTITSSPATLPTAKLQVLTNQGDGGMPFTTITYVVSDTYSASTPLTVNVNVMCTEGTYLNQTARQCQACPVGTYAPLPSFNTSCMPCPVSMFQPKTGAVSCEPCVPGRTFTAQPGAAQCAPCNGTLSLHDSRLPLSTTLCRASYQIPNPVATTGGSISYIEFAPLLIDMTPSDARVIIRSMPQYGTLHQVAEDGISVADDDVGQYQYAPIGIMPQWVDHVVDVTSSAAGYPAGALVGASDVRLSGSSSNAWSPDGPVVATLTVGFAEAVYTTGVSVYENTGGGAVQRIEAQRPDGRWATIWSGAVLPVGLTAMRTWQPPICPTNFPTQTLRLTVNALKSKGAHGIDAIQLVGAPYLNGTAEIIIANTNLTIAYRSPSLSSIGASPGYQLVDSISYEIVSCPAGLALMASGTQQLSVTLGTSTTALAAFTDASLASVIVSMAVSILGTVVCIASAVVIYMWKEQPIVKAGSVYFQFVMLFGMFCGFLLLFLSALFEWNRALLPGFCSVRPFLLSVSFVMITGSIIVKTGRILYIFIYVDGKRVTKVLNWQLSALLAVMFAIDVAIDLTWQLVDPLQTTIVIDSTGREYHTCSGANALSGFFYTTSVIYKSILIAISMLFALKVRNAPSVFNEAKALSFMAYAISTQCLIFLDLSSLIADNASALLFVTCFNMGIALFSTWTILIGYKFYVVMYLPERTS</sequence>
<keyword evidence="9" id="KW-0496">Mitochondrion</keyword>
<evidence type="ECO:0000256" key="1">
    <source>
        <dbReference type="ARBA" id="ARBA00004141"/>
    </source>
</evidence>
<dbReference type="InterPro" id="IPR050726">
    <property type="entry name" value="mGluR"/>
</dbReference>
<name>A0A0G4IW57_PLABS</name>
<feature type="transmembrane region" description="Helical" evidence="6">
    <location>
        <begin position="1186"/>
        <end position="1213"/>
    </location>
</feature>
<feature type="transmembrane region" description="Helical" evidence="6">
    <location>
        <begin position="1225"/>
        <end position="1247"/>
    </location>
</feature>
<keyword evidence="10" id="KW-1185">Reference proteome</keyword>
<dbReference type="InterPro" id="IPR011641">
    <property type="entry name" value="Tyr-kin_ephrin_A/B_rcpt-like"/>
</dbReference>
<dbReference type="InterPro" id="IPR013320">
    <property type="entry name" value="ConA-like_dom_sf"/>
</dbReference>
<proteinExistence type="predicted"/>
<keyword evidence="2 6" id="KW-0812">Transmembrane</keyword>
<keyword evidence="5" id="KW-0325">Glycoprotein</keyword>
<dbReference type="Proteomes" id="UP000290189">
    <property type="component" value="Unassembled WGS sequence"/>
</dbReference>
<dbReference type="Gene3D" id="2.60.120.200">
    <property type="match status" value="2"/>
</dbReference>
<dbReference type="InterPro" id="IPR009030">
    <property type="entry name" value="Growth_fac_rcpt_cys_sf"/>
</dbReference>